<dbReference type="EMBL" id="CAJNJA010020847">
    <property type="protein sequence ID" value="CAE7465941.1"/>
    <property type="molecule type" value="Genomic_DNA"/>
</dbReference>
<name>A0A812S938_9DINO</name>
<proteinExistence type="predicted"/>
<dbReference type="AlphaFoldDB" id="A0A812S938"/>
<sequence length="145" mass="16373">TEDLDEKRALQEKFRKFLDLADAKLEKISDRLGIVKAAQLDDARKAAALVGLVIRNEGITQDISRDWSIDYTCHPVRPCSYRGSSVSEPAAAINFEGMTFPGFFFAVPCLLRHVSLSVDCFLFLSGAPVRHLTIQICRRQMWTRL</sequence>
<evidence type="ECO:0000313" key="2">
    <source>
        <dbReference type="Proteomes" id="UP000601435"/>
    </source>
</evidence>
<organism evidence="1 2">
    <name type="scientific">Symbiodinium necroappetens</name>
    <dbReference type="NCBI Taxonomy" id="1628268"/>
    <lineage>
        <taxon>Eukaryota</taxon>
        <taxon>Sar</taxon>
        <taxon>Alveolata</taxon>
        <taxon>Dinophyceae</taxon>
        <taxon>Suessiales</taxon>
        <taxon>Symbiodiniaceae</taxon>
        <taxon>Symbiodinium</taxon>
    </lineage>
</organism>
<evidence type="ECO:0000313" key="1">
    <source>
        <dbReference type="EMBL" id="CAE7465941.1"/>
    </source>
</evidence>
<comment type="caution">
    <text evidence="1">The sequence shown here is derived from an EMBL/GenBank/DDBJ whole genome shotgun (WGS) entry which is preliminary data.</text>
</comment>
<feature type="non-terminal residue" evidence="1">
    <location>
        <position position="145"/>
    </location>
</feature>
<dbReference type="Proteomes" id="UP000601435">
    <property type="component" value="Unassembled WGS sequence"/>
</dbReference>
<protein>
    <submittedName>
        <fullName evidence="1">Uncharacterized protein</fullName>
    </submittedName>
</protein>
<gene>
    <name evidence="1" type="ORF">SNEC2469_LOCUS13085</name>
</gene>
<accession>A0A812S938</accession>
<dbReference type="OrthoDB" id="426297at2759"/>
<keyword evidence="2" id="KW-1185">Reference proteome</keyword>
<reference evidence="1" key="1">
    <citation type="submission" date="2021-02" db="EMBL/GenBank/DDBJ databases">
        <authorList>
            <person name="Dougan E. K."/>
            <person name="Rhodes N."/>
            <person name="Thang M."/>
            <person name="Chan C."/>
        </authorList>
    </citation>
    <scope>NUCLEOTIDE SEQUENCE</scope>
</reference>